<dbReference type="EMBL" id="JACXVP010000001">
    <property type="protein sequence ID" value="KAG5632239.1"/>
    <property type="molecule type" value="Genomic_DNA"/>
</dbReference>
<dbReference type="AlphaFoldDB" id="A0A9J6B740"/>
<comment type="caution">
    <text evidence="1">The sequence shown here is derived from an EMBL/GenBank/DDBJ whole genome shotgun (WGS) entry which is preliminary data.</text>
</comment>
<name>A0A9J6B740_SOLCO</name>
<accession>A0A9J6B740</accession>
<feature type="non-terminal residue" evidence="1">
    <location>
        <position position="1"/>
    </location>
</feature>
<dbReference type="OrthoDB" id="1750259at2759"/>
<evidence type="ECO:0000313" key="2">
    <source>
        <dbReference type="Proteomes" id="UP000824120"/>
    </source>
</evidence>
<dbReference type="Proteomes" id="UP000824120">
    <property type="component" value="Chromosome 1"/>
</dbReference>
<protein>
    <submittedName>
        <fullName evidence="1">Uncharacterized protein</fullName>
    </submittedName>
</protein>
<reference evidence="1 2" key="1">
    <citation type="submission" date="2020-09" db="EMBL/GenBank/DDBJ databases">
        <title>De no assembly of potato wild relative species, Solanum commersonii.</title>
        <authorList>
            <person name="Cho K."/>
        </authorList>
    </citation>
    <scope>NUCLEOTIDE SEQUENCE [LARGE SCALE GENOMIC DNA]</scope>
    <source>
        <strain evidence="1">LZ3.2</strain>
        <tissue evidence="1">Leaf</tissue>
    </source>
</reference>
<gene>
    <name evidence="1" type="ORF">H5410_003956</name>
</gene>
<keyword evidence="2" id="KW-1185">Reference proteome</keyword>
<proteinExistence type="predicted"/>
<evidence type="ECO:0000313" key="1">
    <source>
        <dbReference type="EMBL" id="KAG5632239.1"/>
    </source>
</evidence>
<organism evidence="1 2">
    <name type="scientific">Solanum commersonii</name>
    <name type="common">Commerson's wild potato</name>
    <name type="synonym">Commerson's nightshade</name>
    <dbReference type="NCBI Taxonomy" id="4109"/>
    <lineage>
        <taxon>Eukaryota</taxon>
        <taxon>Viridiplantae</taxon>
        <taxon>Streptophyta</taxon>
        <taxon>Embryophyta</taxon>
        <taxon>Tracheophyta</taxon>
        <taxon>Spermatophyta</taxon>
        <taxon>Magnoliopsida</taxon>
        <taxon>eudicotyledons</taxon>
        <taxon>Gunneridae</taxon>
        <taxon>Pentapetalae</taxon>
        <taxon>asterids</taxon>
        <taxon>lamiids</taxon>
        <taxon>Solanales</taxon>
        <taxon>Solanaceae</taxon>
        <taxon>Solanoideae</taxon>
        <taxon>Solaneae</taxon>
        <taxon>Solanum</taxon>
    </lineage>
</organism>
<sequence>MGVADTVQRIKRELIHMQTNMRIEESIYKKKSKVQWLKLEDANTAYFFVSMNNRKAHNQITILTKEDITIIRRMNKIKQKVVGFYQKLLGQNTRHMPAAQPEVFKVGSRLNKMQQLKLIQTFIEDD</sequence>